<evidence type="ECO:0000256" key="2">
    <source>
        <dbReference type="ARBA" id="ARBA00022723"/>
    </source>
</evidence>
<feature type="region of interest" description="Disordered" evidence="6">
    <location>
        <begin position="41"/>
        <end position="72"/>
    </location>
</feature>
<proteinExistence type="predicted"/>
<feature type="region of interest" description="Disordered" evidence="6">
    <location>
        <begin position="1"/>
        <end position="20"/>
    </location>
</feature>
<dbReference type="HOGENOM" id="CLU_1149576_0_0_1"/>
<dbReference type="GO" id="GO:0005634">
    <property type="term" value="C:nucleus"/>
    <property type="evidence" value="ECO:0007669"/>
    <property type="project" value="UniProtKB-SubCell"/>
</dbReference>
<comment type="subcellular location">
    <subcellularLocation>
        <location evidence="1">Nucleus</location>
    </subcellularLocation>
</comment>
<keyword evidence="2" id="KW-0479">Metal-binding</keyword>
<dbReference type="InterPro" id="IPR052035">
    <property type="entry name" value="ZnF_BED_domain_contain"/>
</dbReference>
<name>A0A015LDV4_RHIIW</name>
<comment type="caution">
    <text evidence="7">The sequence shown here is derived from an EMBL/GenBank/DDBJ whole genome shotgun (WGS) entry which is preliminary data.</text>
</comment>
<accession>A0A015LDV4</accession>
<dbReference type="OrthoDB" id="2436969at2759"/>
<dbReference type="PANTHER" id="PTHR46481">
    <property type="entry name" value="ZINC FINGER BED DOMAIN-CONTAINING PROTEIN 4"/>
    <property type="match status" value="1"/>
</dbReference>
<evidence type="ECO:0000256" key="3">
    <source>
        <dbReference type="ARBA" id="ARBA00022771"/>
    </source>
</evidence>
<keyword evidence="5" id="KW-0539">Nucleus</keyword>
<evidence type="ECO:0000313" key="7">
    <source>
        <dbReference type="EMBL" id="EXX53018.1"/>
    </source>
</evidence>
<protein>
    <submittedName>
        <fullName evidence="7">Uncharacterized protein</fullName>
    </submittedName>
</protein>
<keyword evidence="3" id="KW-0863">Zinc-finger</keyword>
<evidence type="ECO:0000256" key="6">
    <source>
        <dbReference type="SAM" id="MobiDB-lite"/>
    </source>
</evidence>
<sequence>MSSEELADIPQPENLETLTCGSKRPRQRVCELLNQQNLAPNGPLIELESDTDSTNNQHKTGKNNKKRNKVSTKTDLNKIADQLVLIPNAKPPGQSWIWSYFEQYEPTEQYRRIVKCLVQVQQKNGVEPCSHFMGSDNSTGNFIVHLSTHRITEESHRRRMSEIRNNNQLSQTRIDEIIRNNPDIKNSRDRKFVGILIKDNRPISICNDEGFVEFIHELDPNYQIPSDKTIQQLIAESYNQIKVVLTKKFSKDVISCSITIHNGPMDSTK</sequence>
<gene>
    <name evidence="7" type="ORF">RirG_247910</name>
</gene>
<organism evidence="7 8">
    <name type="scientific">Rhizophagus irregularis (strain DAOM 197198w)</name>
    <name type="common">Glomus intraradices</name>
    <dbReference type="NCBI Taxonomy" id="1432141"/>
    <lineage>
        <taxon>Eukaryota</taxon>
        <taxon>Fungi</taxon>
        <taxon>Fungi incertae sedis</taxon>
        <taxon>Mucoromycota</taxon>
        <taxon>Glomeromycotina</taxon>
        <taxon>Glomeromycetes</taxon>
        <taxon>Glomerales</taxon>
        <taxon>Glomeraceae</taxon>
        <taxon>Rhizophagus</taxon>
    </lineage>
</organism>
<evidence type="ECO:0000256" key="4">
    <source>
        <dbReference type="ARBA" id="ARBA00022833"/>
    </source>
</evidence>
<feature type="compositionally biased region" description="Basic residues" evidence="6">
    <location>
        <begin position="59"/>
        <end position="70"/>
    </location>
</feature>
<dbReference type="AlphaFoldDB" id="A0A015LDV4"/>
<dbReference type="EMBL" id="JEMT01029117">
    <property type="protein sequence ID" value="EXX53018.1"/>
    <property type="molecule type" value="Genomic_DNA"/>
</dbReference>
<dbReference type="SUPFAM" id="SSF140996">
    <property type="entry name" value="Hermes dimerisation domain"/>
    <property type="match status" value="1"/>
</dbReference>
<dbReference type="PANTHER" id="PTHR46481:SF10">
    <property type="entry name" value="ZINC FINGER BED DOMAIN-CONTAINING PROTEIN 39"/>
    <property type="match status" value="1"/>
</dbReference>
<dbReference type="Proteomes" id="UP000022910">
    <property type="component" value="Unassembled WGS sequence"/>
</dbReference>
<reference evidence="7 8" key="1">
    <citation type="submission" date="2014-02" db="EMBL/GenBank/DDBJ databases">
        <title>Single nucleus genome sequencing reveals high similarity among nuclei of an endomycorrhizal fungus.</title>
        <authorList>
            <person name="Lin K."/>
            <person name="Geurts R."/>
            <person name="Zhang Z."/>
            <person name="Limpens E."/>
            <person name="Saunders D.G."/>
            <person name="Mu D."/>
            <person name="Pang E."/>
            <person name="Cao H."/>
            <person name="Cha H."/>
            <person name="Lin T."/>
            <person name="Zhou Q."/>
            <person name="Shang Y."/>
            <person name="Li Y."/>
            <person name="Ivanov S."/>
            <person name="Sharma T."/>
            <person name="Velzen R.V."/>
            <person name="Ruijter N.D."/>
            <person name="Aanen D.K."/>
            <person name="Win J."/>
            <person name="Kamoun S."/>
            <person name="Bisseling T."/>
            <person name="Huang S."/>
        </authorList>
    </citation>
    <scope>NUCLEOTIDE SEQUENCE [LARGE SCALE GENOMIC DNA]</scope>
    <source>
        <strain evidence="8">DAOM197198w</strain>
    </source>
</reference>
<dbReference type="GO" id="GO:0008270">
    <property type="term" value="F:zinc ion binding"/>
    <property type="evidence" value="ECO:0007669"/>
    <property type="project" value="UniProtKB-KW"/>
</dbReference>
<keyword evidence="8" id="KW-1185">Reference proteome</keyword>
<evidence type="ECO:0000256" key="5">
    <source>
        <dbReference type="ARBA" id="ARBA00023242"/>
    </source>
</evidence>
<keyword evidence="4" id="KW-0862">Zinc</keyword>
<evidence type="ECO:0000313" key="8">
    <source>
        <dbReference type="Proteomes" id="UP000022910"/>
    </source>
</evidence>
<evidence type="ECO:0000256" key="1">
    <source>
        <dbReference type="ARBA" id="ARBA00004123"/>
    </source>
</evidence>